<evidence type="ECO:0000313" key="3">
    <source>
        <dbReference type="EMBL" id="CAG7723371.1"/>
    </source>
</evidence>
<accession>A0A8J2JN94</accession>
<feature type="region of interest" description="Disordered" evidence="1">
    <location>
        <begin position="1"/>
        <end position="24"/>
    </location>
</feature>
<dbReference type="AlphaFoldDB" id="A0A8J2JN94"/>
<dbReference type="CDD" id="cd00170">
    <property type="entry name" value="SEC14"/>
    <property type="match status" value="1"/>
</dbReference>
<feature type="compositionally biased region" description="Low complexity" evidence="1">
    <location>
        <begin position="1"/>
        <end position="16"/>
    </location>
</feature>
<gene>
    <name evidence="3" type="ORF">AFUS01_LOCUS12463</name>
</gene>
<evidence type="ECO:0000313" key="4">
    <source>
        <dbReference type="Proteomes" id="UP000708208"/>
    </source>
</evidence>
<dbReference type="InterPro" id="IPR001251">
    <property type="entry name" value="CRAL-TRIO_dom"/>
</dbReference>
<feature type="domain" description="CRAL-TRIO" evidence="2">
    <location>
        <begin position="43"/>
        <end position="208"/>
    </location>
</feature>
<dbReference type="OrthoDB" id="6432525at2759"/>
<dbReference type="Pfam" id="PF00650">
    <property type="entry name" value="CRAL_TRIO"/>
    <property type="match status" value="1"/>
</dbReference>
<name>A0A8J2JN94_9HEXA</name>
<comment type="caution">
    <text evidence="3">The sequence shown here is derived from an EMBL/GenBank/DDBJ whole genome shotgun (WGS) entry which is preliminary data.</text>
</comment>
<evidence type="ECO:0000259" key="2">
    <source>
        <dbReference type="PROSITE" id="PS50191"/>
    </source>
</evidence>
<proteinExistence type="predicted"/>
<sequence>GLFLGTSAVTTATSTSPKGNPPDNCGMVRGNSTLSAPRFNFQVIGVDYDNIPVFLMPWGQWDLRWLVNHPEDLKTFRRNYFQWIEDTRSGTFLNRVTNETWTSDLGAFIVDFGGLTLQQFFSEAAVKLAITNINDLQRLNSYLSYGFVINASPPAHQLLNVAKPLVANLLERFDIHGKNSNRWRTELLKRIPRSQLPLALGGSKDFKPVATCECI</sequence>
<feature type="non-terminal residue" evidence="3">
    <location>
        <position position="1"/>
    </location>
</feature>
<protein>
    <recommendedName>
        <fullName evidence="2">CRAL-TRIO domain-containing protein</fullName>
    </recommendedName>
</protein>
<dbReference type="EMBL" id="CAJVCH010098459">
    <property type="protein sequence ID" value="CAG7723371.1"/>
    <property type="molecule type" value="Genomic_DNA"/>
</dbReference>
<reference evidence="3" key="1">
    <citation type="submission" date="2021-06" db="EMBL/GenBank/DDBJ databases">
        <authorList>
            <person name="Hodson N. C."/>
            <person name="Mongue J. A."/>
            <person name="Jaron S. K."/>
        </authorList>
    </citation>
    <scope>NUCLEOTIDE SEQUENCE</scope>
</reference>
<organism evidence="3 4">
    <name type="scientific">Allacma fusca</name>
    <dbReference type="NCBI Taxonomy" id="39272"/>
    <lineage>
        <taxon>Eukaryota</taxon>
        <taxon>Metazoa</taxon>
        <taxon>Ecdysozoa</taxon>
        <taxon>Arthropoda</taxon>
        <taxon>Hexapoda</taxon>
        <taxon>Collembola</taxon>
        <taxon>Symphypleona</taxon>
        <taxon>Sminthuridae</taxon>
        <taxon>Allacma</taxon>
    </lineage>
</organism>
<dbReference type="Proteomes" id="UP000708208">
    <property type="component" value="Unassembled WGS sequence"/>
</dbReference>
<evidence type="ECO:0000256" key="1">
    <source>
        <dbReference type="SAM" id="MobiDB-lite"/>
    </source>
</evidence>
<keyword evidence="4" id="KW-1185">Reference proteome</keyword>
<dbReference type="PROSITE" id="PS50191">
    <property type="entry name" value="CRAL_TRIO"/>
    <property type="match status" value="1"/>
</dbReference>